<reference evidence="2" key="2">
    <citation type="journal article" date="2023" name="Int. J. Mol. Sci.">
        <title>De Novo Assembly and Annotation of 11 Diverse Shrub Willow (Salix) Genomes Reveals Novel Gene Organization in Sex-Linked Regions.</title>
        <authorList>
            <person name="Hyden B."/>
            <person name="Feng K."/>
            <person name="Yates T.B."/>
            <person name="Jawdy S."/>
            <person name="Cereghino C."/>
            <person name="Smart L.B."/>
            <person name="Muchero W."/>
        </authorList>
    </citation>
    <scope>NUCLEOTIDE SEQUENCE</scope>
    <source>
        <tissue evidence="2">Shoot tip</tissue>
    </source>
</reference>
<sequence length="164" mass="19176">MCRILYMKSFLFFLLLLSFLSFAELNHARKEASEYYWKSMTKDQPIPEAIRDLLVRDPAGSDKMNHFVKDFDTKHSAIIYHNYDLPSSKAPEPGVRRYASEKGLGVDIREMPRVDSNIKYDVHTPFPISGDGDYLMILRVRGLSNRTIPVWYQRWRLPNSESVE</sequence>
<feature type="signal peptide" evidence="1">
    <location>
        <begin position="1"/>
        <end position="23"/>
    </location>
</feature>
<dbReference type="PANTHER" id="PTHR33731:SF17">
    <property type="entry name" value="ORGAN-SPECIFIC PROTEIN P4-LIKE"/>
    <property type="match status" value="1"/>
</dbReference>
<dbReference type="EMBL" id="JAPFFK010000018">
    <property type="protein sequence ID" value="KAJ6692670.1"/>
    <property type="molecule type" value="Genomic_DNA"/>
</dbReference>
<evidence type="ECO:0000313" key="3">
    <source>
        <dbReference type="Proteomes" id="UP001151532"/>
    </source>
</evidence>
<evidence type="ECO:0000256" key="1">
    <source>
        <dbReference type="SAM" id="SignalP"/>
    </source>
</evidence>
<proteinExistence type="predicted"/>
<evidence type="ECO:0000313" key="2">
    <source>
        <dbReference type="EMBL" id="KAJ6692670.1"/>
    </source>
</evidence>
<keyword evidence="3" id="KW-1185">Reference proteome</keyword>
<dbReference type="OrthoDB" id="1734141at2759"/>
<organism evidence="2 3">
    <name type="scientific">Salix purpurea</name>
    <name type="common">Purple osier willow</name>
    <dbReference type="NCBI Taxonomy" id="77065"/>
    <lineage>
        <taxon>Eukaryota</taxon>
        <taxon>Viridiplantae</taxon>
        <taxon>Streptophyta</taxon>
        <taxon>Embryophyta</taxon>
        <taxon>Tracheophyta</taxon>
        <taxon>Spermatophyta</taxon>
        <taxon>Magnoliopsida</taxon>
        <taxon>eudicotyledons</taxon>
        <taxon>Gunneridae</taxon>
        <taxon>Pentapetalae</taxon>
        <taxon>rosids</taxon>
        <taxon>fabids</taxon>
        <taxon>Malpighiales</taxon>
        <taxon>Salicaceae</taxon>
        <taxon>Saliceae</taxon>
        <taxon>Salix</taxon>
    </lineage>
</organism>
<protein>
    <submittedName>
        <fullName evidence="2">PROTEIN putative-RELATED</fullName>
    </submittedName>
</protein>
<comment type="caution">
    <text evidence="2">The sequence shown here is derived from an EMBL/GenBank/DDBJ whole genome shotgun (WGS) entry which is preliminary data.</text>
</comment>
<keyword evidence="1" id="KW-0732">Signal</keyword>
<dbReference type="AlphaFoldDB" id="A0A9Q0SX90"/>
<accession>A0A9Q0SX90</accession>
<reference evidence="2" key="1">
    <citation type="submission" date="2022-11" db="EMBL/GenBank/DDBJ databases">
        <authorList>
            <person name="Hyden B.L."/>
            <person name="Feng K."/>
            <person name="Yates T."/>
            <person name="Jawdy S."/>
            <person name="Smart L.B."/>
            <person name="Muchero W."/>
        </authorList>
    </citation>
    <scope>NUCLEOTIDE SEQUENCE</scope>
    <source>
        <tissue evidence="2">Shoot tip</tissue>
    </source>
</reference>
<name>A0A9Q0SX90_SALPP</name>
<dbReference type="PANTHER" id="PTHR33731">
    <property type="entry name" value="PROTEIN, PUTATIVE-RELATED"/>
    <property type="match status" value="1"/>
</dbReference>
<dbReference type="Proteomes" id="UP001151532">
    <property type="component" value="Chromosome 9"/>
</dbReference>
<feature type="chain" id="PRO_5040250433" evidence="1">
    <location>
        <begin position="24"/>
        <end position="164"/>
    </location>
</feature>
<gene>
    <name evidence="2" type="ORF">OIU79_014422</name>
</gene>